<gene>
    <name evidence="1" type="ORF">SAMN05421853_106248</name>
</gene>
<dbReference type="STRING" id="93684.SAMN05421853_106248"/>
<keyword evidence="2" id="KW-1185">Reference proteome</keyword>
<protein>
    <submittedName>
        <fullName evidence="1">Uncharacterized protein</fullName>
    </submittedName>
</protein>
<dbReference type="RefSeq" id="WP_093011777.1">
    <property type="nucleotide sequence ID" value="NZ_FOXV01000006.1"/>
</dbReference>
<organism evidence="1 2">
    <name type="scientific">Roseivivax halotolerans</name>
    <dbReference type="NCBI Taxonomy" id="93684"/>
    <lineage>
        <taxon>Bacteria</taxon>
        <taxon>Pseudomonadati</taxon>
        <taxon>Pseudomonadota</taxon>
        <taxon>Alphaproteobacteria</taxon>
        <taxon>Rhodobacterales</taxon>
        <taxon>Roseobacteraceae</taxon>
        <taxon>Roseivivax</taxon>
    </lineage>
</organism>
<proteinExistence type="predicted"/>
<reference evidence="2" key="1">
    <citation type="submission" date="2016-10" db="EMBL/GenBank/DDBJ databases">
        <authorList>
            <person name="Varghese N."/>
            <person name="Submissions S."/>
        </authorList>
    </citation>
    <scope>NUCLEOTIDE SEQUENCE [LARGE SCALE GENOMIC DNA]</scope>
    <source>
        <strain evidence="2">JCM 10271</strain>
    </source>
</reference>
<accession>A0A1I5YTB5</accession>
<dbReference type="EMBL" id="FOXV01000006">
    <property type="protein sequence ID" value="SFQ47360.1"/>
    <property type="molecule type" value="Genomic_DNA"/>
</dbReference>
<evidence type="ECO:0000313" key="2">
    <source>
        <dbReference type="Proteomes" id="UP000243106"/>
    </source>
</evidence>
<name>A0A1I5YTB5_9RHOB</name>
<evidence type="ECO:0000313" key="1">
    <source>
        <dbReference type="EMBL" id="SFQ47360.1"/>
    </source>
</evidence>
<dbReference type="Proteomes" id="UP000243106">
    <property type="component" value="Unassembled WGS sequence"/>
</dbReference>
<sequence length="132" mass="14640">MKHIPDIRALLRHMNKASDFMRWLRADGDSLVAAAELLGGRKWAARARAVVEAAKAGKDLAARRYELQELNRLLRLEFTSDIKSVEARRFAAVHPDDPRACDARNCAEALGRGLRALEALRLAGIVGIREAV</sequence>
<dbReference type="AlphaFoldDB" id="A0A1I5YTB5"/>